<dbReference type="RefSeq" id="XP_040689507.1">
    <property type="nucleotide sequence ID" value="XM_040835462.1"/>
</dbReference>
<evidence type="ECO:0000313" key="1">
    <source>
        <dbReference type="EMBL" id="OJJ35831.1"/>
    </source>
</evidence>
<dbReference type="GeneID" id="63751310"/>
<protein>
    <submittedName>
        <fullName evidence="1">Uncharacterized protein</fullName>
    </submittedName>
</protein>
<organism evidence="1 2">
    <name type="scientific">Aspergillus wentii DTO 134E9</name>
    <dbReference type="NCBI Taxonomy" id="1073089"/>
    <lineage>
        <taxon>Eukaryota</taxon>
        <taxon>Fungi</taxon>
        <taxon>Dikarya</taxon>
        <taxon>Ascomycota</taxon>
        <taxon>Pezizomycotina</taxon>
        <taxon>Eurotiomycetes</taxon>
        <taxon>Eurotiomycetidae</taxon>
        <taxon>Eurotiales</taxon>
        <taxon>Aspergillaceae</taxon>
        <taxon>Aspergillus</taxon>
        <taxon>Aspergillus subgen. Cremei</taxon>
    </lineage>
</organism>
<proteinExistence type="predicted"/>
<reference evidence="2" key="1">
    <citation type="journal article" date="2017" name="Genome Biol.">
        <title>Comparative genomics reveals high biological diversity and specific adaptations in the industrially and medically important fungal genus Aspergillus.</title>
        <authorList>
            <person name="de Vries R.P."/>
            <person name="Riley R."/>
            <person name="Wiebenga A."/>
            <person name="Aguilar-Osorio G."/>
            <person name="Amillis S."/>
            <person name="Uchima C.A."/>
            <person name="Anderluh G."/>
            <person name="Asadollahi M."/>
            <person name="Askin M."/>
            <person name="Barry K."/>
            <person name="Battaglia E."/>
            <person name="Bayram O."/>
            <person name="Benocci T."/>
            <person name="Braus-Stromeyer S.A."/>
            <person name="Caldana C."/>
            <person name="Canovas D."/>
            <person name="Cerqueira G.C."/>
            <person name="Chen F."/>
            <person name="Chen W."/>
            <person name="Choi C."/>
            <person name="Clum A."/>
            <person name="Dos Santos R.A."/>
            <person name="Damasio A.R."/>
            <person name="Diallinas G."/>
            <person name="Emri T."/>
            <person name="Fekete E."/>
            <person name="Flipphi M."/>
            <person name="Freyberg S."/>
            <person name="Gallo A."/>
            <person name="Gournas C."/>
            <person name="Habgood R."/>
            <person name="Hainaut M."/>
            <person name="Harispe M.L."/>
            <person name="Henrissat B."/>
            <person name="Hilden K.S."/>
            <person name="Hope R."/>
            <person name="Hossain A."/>
            <person name="Karabika E."/>
            <person name="Karaffa L."/>
            <person name="Karanyi Z."/>
            <person name="Krasevec N."/>
            <person name="Kuo A."/>
            <person name="Kusch H."/>
            <person name="LaButti K."/>
            <person name="Lagendijk E.L."/>
            <person name="Lapidus A."/>
            <person name="Levasseur A."/>
            <person name="Lindquist E."/>
            <person name="Lipzen A."/>
            <person name="Logrieco A.F."/>
            <person name="MacCabe A."/>
            <person name="Maekelae M.R."/>
            <person name="Malavazi I."/>
            <person name="Melin P."/>
            <person name="Meyer V."/>
            <person name="Mielnichuk N."/>
            <person name="Miskei M."/>
            <person name="Molnar A.P."/>
            <person name="Mule G."/>
            <person name="Ngan C.Y."/>
            <person name="Orejas M."/>
            <person name="Orosz E."/>
            <person name="Ouedraogo J.P."/>
            <person name="Overkamp K.M."/>
            <person name="Park H.-S."/>
            <person name="Perrone G."/>
            <person name="Piumi F."/>
            <person name="Punt P.J."/>
            <person name="Ram A.F."/>
            <person name="Ramon A."/>
            <person name="Rauscher S."/>
            <person name="Record E."/>
            <person name="Riano-Pachon D.M."/>
            <person name="Robert V."/>
            <person name="Roehrig J."/>
            <person name="Ruller R."/>
            <person name="Salamov A."/>
            <person name="Salih N.S."/>
            <person name="Samson R.A."/>
            <person name="Sandor E."/>
            <person name="Sanguinetti M."/>
            <person name="Schuetze T."/>
            <person name="Sepcic K."/>
            <person name="Shelest E."/>
            <person name="Sherlock G."/>
            <person name="Sophianopoulou V."/>
            <person name="Squina F.M."/>
            <person name="Sun H."/>
            <person name="Susca A."/>
            <person name="Todd R.B."/>
            <person name="Tsang A."/>
            <person name="Unkles S.E."/>
            <person name="van de Wiele N."/>
            <person name="van Rossen-Uffink D."/>
            <person name="Oliveira J.V."/>
            <person name="Vesth T.C."/>
            <person name="Visser J."/>
            <person name="Yu J.-H."/>
            <person name="Zhou M."/>
            <person name="Andersen M.R."/>
            <person name="Archer D.B."/>
            <person name="Baker S.E."/>
            <person name="Benoit I."/>
            <person name="Brakhage A.A."/>
            <person name="Braus G.H."/>
            <person name="Fischer R."/>
            <person name="Frisvad J.C."/>
            <person name="Goldman G.H."/>
            <person name="Houbraken J."/>
            <person name="Oakley B."/>
            <person name="Pocsi I."/>
            <person name="Scazzocchio C."/>
            <person name="Seiboth B."/>
            <person name="vanKuyk P.A."/>
            <person name="Wortman J."/>
            <person name="Dyer P.S."/>
            <person name="Grigoriev I.V."/>
        </authorList>
    </citation>
    <scope>NUCLEOTIDE SEQUENCE [LARGE SCALE GENOMIC DNA]</scope>
    <source>
        <strain evidence="2">DTO 134E9</strain>
    </source>
</reference>
<accession>A0A1L9RLN6</accession>
<evidence type="ECO:0000313" key="2">
    <source>
        <dbReference type="Proteomes" id="UP000184383"/>
    </source>
</evidence>
<sequence length="204" mass="23685">MFQPRAEGRVCGIPPNAYRYNPIPRNKAIGAVRDALEKLQMVRPADRPRFLTFDEEQKLKTKWRECKTMKQFVRLAKVRPWTAWSLQLHFGEVEDSGEKLEDFIRDAAASCVQAVRRILQKEEVSIGIHWASHYSVLSDSQVDELVFLYVELTKVADTPFSVPDPAWCNEYWLVLRRISPQSKQRVQAIVPPGYRGRLDAWVDQ</sequence>
<name>A0A1L9RLN6_ASPWE</name>
<gene>
    <name evidence="1" type="ORF">ASPWEDRAFT_41074</name>
</gene>
<dbReference type="AlphaFoldDB" id="A0A1L9RLN6"/>
<dbReference type="VEuPathDB" id="FungiDB:ASPWEDRAFT_41074"/>
<keyword evidence="2" id="KW-1185">Reference proteome</keyword>
<dbReference type="EMBL" id="KV878212">
    <property type="protein sequence ID" value="OJJ35831.1"/>
    <property type="molecule type" value="Genomic_DNA"/>
</dbReference>
<dbReference type="Proteomes" id="UP000184383">
    <property type="component" value="Unassembled WGS sequence"/>
</dbReference>